<reference evidence="2 4" key="1">
    <citation type="submission" date="2020-12" db="EMBL/GenBank/DDBJ databases">
        <title>strain FJAT-54423T represents a novel species of the genus Brevibacillus.</title>
        <authorList>
            <person name="Tang R."/>
        </authorList>
    </citation>
    <scope>NUCLEOTIDE SEQUENCE [LARGE SCALE GENOMIC DNA]</scope>
    <source>
        <strain evidence="2 4">FJAT-54423</strain>
        <plasmid evidence="2 4">unnamed1</plasmid>
    </source>
</reference>
<dbReference type="RefSeq" id="WP_198830256.1">
    <property type="nucleotide sequence ID" value="NZ_CP066309.1"/>
</dbReference>
<feature type="region of interest" description="Disordered" evidence="1">
    <location>
        <begin position="1"/>
        <end position="24"/>
    </location>
</feature>
<gene>
    <name evidence="2" type="ORF">JD108_22135</name>
    <name evidence="3" type="ORF">KDJ56_22075</name>
</gene>
<evidence type="ECO:0000313" key="5">
    <source>
        <dbReference type="Proteomes" id="UP000677234"/>
    </source>
</evidence>
<organism evidence="2 4">
    <name type="scientific">Brevibacillus composti</name>
    <dbReference type="NCBI Taxonomy" id="2796470"/>
    <lineage>
        <taxon>Bacteria</taxon>
        <taxon>Bacillati</taxon>
        <taxon>Bacillota</taxon>
        <taxon>Bacilli</taxon>
        <taxon>Bacillales</taxon>
        <taxon>Paenibacillaceae</taxon>
        <taxon>Brevibacillus</taxon>
    </lineage>
</organism>
<evidence type="ECO:0000313" key="2">
    <source>
        <dbReference type="EMBL" id="QQE76765.1"/>
    </source>
</evidence>
<keyword evidence="5" id="KW-1185">Reference proteome</keyword>
<evidence type="ECO:0000313" key="4">
    <source>
        <dbReference type="Proteomes" id="UP000595847"/>
    </source>
</evidence>
<dbReference type="AlphaFoldDB" id="A0A7T5EQB8"/>
<geneLocation type="plasmid" evidence="4 5">
    <name>unnamed1</name>
</geneLocation>
<dbReference type="EMBL" id="CP066309">
    <property type="protein sequence ID" value="QQE76765.1"/>
    <property type="molecule type" value="Genomic_DNA"/>
</dbReference>
<protein>
    <submittedName>
        <fullName evidence="2">Uncharacterized protein</fullName>
    </submittedName>
</protein>
<dbReference type="Proteomes" id="UP000595847">
    <property type="component" value="Plasmid unnamed1"/>
</dbReference>
<keyword evidence="2" id="KW-0614">Plasmid</keyword>
<evidence type="ECO:0000313" key="3">
    <source>
        <dbReference type="EMBL" id="QUO43829.1"/>
    </source>
</evidence>
<dbReference type="EMBL" id="CP073709">
    <property type="protein sequence ID" value="QUO43829.1"/>
    <property type="molecule type" value="Genomic_DNA"/>
</dbReference>
<reference evidence="3 5" key="2">
    <citation type="submission" date="2021-04" db="EMBL/GenBank/DDBJ databases">
        <title>Brevibacillus composti FJAT-54423, complete genome.</title>
        <authorList>
            <person name="Tang R."/>
        </authorList>
    </citation>
    <scope>NUCLEOTIDE SEQUENCE [LARGE SCALE GENOMIC DNA]</scope>
    <source>
        <strain evidence="3 5">FJAT-54424</strain>
        <plasmid evidence="3 5">unnamed1</plasmid>
    </source>
</reference>
<proteinExistence type="predicted"/>
<name>A0A7T5EQB8_9BACL</name>
<accession>A0A7T5EQB8</accession>
<feature type="compositionally biased region" description="Basic residues" evidence="1">
    <location>
        <begin position="10"/>
        <end position="21"/>
    </location>
</feature>
<dbReference type="Proteomes" id="UP000677234">
    <property type="component" value="Plasmid unnamed1"/>
</dbReference>
<evidence type="ECO:0000256" key="1">
    <source>
        <dbReference type="SAM" id="MobiDB-lite"/>
    </source>
</evidence>
<sequence>MKPSSIVSSRVKKANKGRQKHSMTPWRIVSADGYDVLQFRGQFDPKHAPKNTRLIIAAPDLLLSCEMALKLLENPDVNSRERNKVIEQLRASITAATSSVSKSVNVGAANL</sequence>
<dbReference type="KEGG" id="bcop:JD108_22135"/>